<protein>
    <recommendedName>
        <fullName evidence="3">Secreted protein</fullName>
    </recommendedName>
</protein>
<accession>A0ABN0U5J3</accession>
<evidence type="ECO:0008006" key="3">
    <source>
        <dbReference type="Google" id="ProtNLM"/>
    </source>
</evidence>
<dbReference type="Proteomes" id="UP001500657">
    <property type="component" value="Unassembled WGS sequence"/>
</dbReference>
<proteinExistence type="predicted"/>
<gene>
    <name evidence="1" type="ORF">GCM10009126_01320</name>
</gene>
<reference evidence="1 2" key="1">
    <citation type="journal article" date="2019" name="Int. J. Syst. Evol. Microbiol.">
        <title>The Global Catalogue of Microorganisms (GCM) 10K type strain sequencing project: providing services to taxonomists for standard genome sequencing and annotation.</title>
        <authorList>
            <consortium name="The Broad Institute Genomics Platform"/>
            <consortium name="The Broad Institute Genome Sequencing Center for Infectious Disease"/>
            <person name="Wu L."/>
            <person name="Ma J."/>
        </authorList>
    </citation>
    <scope>NUCLEOTIDE SEQUENCE [LARGE SCALE GENOMIC DNA]</scope>
    <source>
        <strain evidence="1 2">JCM 16242</strain>
    </source>
</reference>
<evidence type="ECO:0000313" key="1">
    <source>
        <dbReference type="EMBL" id="GAA0239453.1"/>
    </source>
</evidence>
<dbReference type="EMBL" id="BAAAFO010000001">
    <property type="protein sequence ID" value="GAA0239453.1"/>
    <property type="molecule type" value="Genomic_DNA"/>
</dbReference>
<name>A0ABN0U5J3_9GAMM</name>
<organism evidence="1 2">
    <name type="scientific">Rhodanobacter caeni</name>
    <dbReference type="NCBI Taxonomy" id="657654"/>
    <lineage>
        <taxon>Bacteria</taxon>
        <taxon>Pseudomonadati</taxon>
        <taxon>Pseudomonadota</taxon>
        <taxon>Gammaproteobacteria</taxon>
        <taxon>Lysobacterales</taxon>
        <taxon>Rhodanobacteraceae</taxon>
        <taxon>Rhodanobacter</taxon>
    </lineage>
</organism>
<evidence type="ECO:0000313" key="2">
    <source>
        <dbReference type="Proteomes" id="UP001500657"/>
    </source>
</evidence>
<comment type="caution">
    <text evidence="1">The sequence shown here is derived from an EMBL/GenBank/DDBJ whole genome shotgun (WGS) entry which is preliminary data.</text>
</comment>
<sequence length="70" mass="7982">MWFLALWFVIPAKAGIQCLGTGRRKSLDPGFRRDDELEQPDLRGRKRHGAAHQFDFNCHAGCTRDARKVG</sequence>
<keyword evidence="2" id="KW-1185">Reference proteome</keyword>